<dbReference type="Pfam" id="PF07833">
    <property type="entry name" value="Cu_amine_oxidN1"/>
    <property type="match status" value="1"/>
</dbReference>
<sequence>MRKKVIPILVALALIILAATVMVVGSLIKKYTPTKDRADLKEYFSLSEEDETAVIIGNELLEAKGLIVDRTVYIDYETVKTYLNSRFYWDSNENLLLYTTPDDVIRADLGSKDYYITKEKVSENYDIFKMDGEKAYVAIDFVQKYTNLEYEYLAEPNRVQITHEWGETAYAEVKKDGSVRLKGGIKSPILTEVKKGSSVFVIEKGEKWAKVHTEDGYIGYIENKKLTGEKTKETSREFTEPVYTSISKDYKINLVWHQVTNQAANNAMLTLLAETKGINTISPTWFSLSNNEGDISNLANTSYVEHAHQIGVEVWGLVDNFKEGVDTYQVLSYTSKREKLTNQLIAAAIEYNLDGINVDFEQLSTEAGEPFIQFIRELSIKCRKNGIILSVDNYVPEAYSNHYNRREQGIVADYVIIMGYDEHFAGSEESGSVASLGFVKRGIENTLKEVPKEKVINAVPFYTRVWKEVTEGDNVTITSEALGMGEAQARLSSNGVTPVWDETTGQYYGEYAKDGATYKVWLEEEKSIEEKMKLITEYELAGVASWKLGLEKSSIWDTIIKYVN</sequence>
<reference evidence="3 4" key="1">
    <citation type="submission" date="2016-09" db="EMBL/GenBank/DDBJ databases">
        <authorList>
            <person name="Capua I."/>
            <person name="De Benedictis P."/>
            <person name="Joannis T."/>
            <person name="Lombin L.H."/>
            <person name="Cattoli G."/>
        </authorList>
    </citation>
    <scope>NUCLEOTIDE SEQUENCE [LARGE SCALE GENOMIC DNA]</scope>
    <source>
        <strain evidence="3 4">GluBS11</strain>
    </source>
</reference>
<dbReference type="Gene3D" id="3.20.20.80">
    <property type="entry name" value="Glycosidases"/>
    <property type="match status" value="1"/>
</dbReference>
<dbReference type="Gene3D" id="2.30.30.40">
    <property type="entry name" value="SH3 Domains"/>
    <property type="match status" value="1"/>
</dbReference>
<accession>A0A1D3TRH3</accession>
<dbReference type="Proteomes" id="UP000199315">
    <property type="component" value="Unassembled WGS sequence"/>
</dbReference>
<dbReference type="InterPro" id="IPR017853">
    <property type="entry name" value="GH"/>
</dbReference>
<protein>
    <submittedName>
        <fullName evidence="3">Spore germination protein YaaH</fullName>
    </submittedName>
</protein>
<dbReference type="PANTHER" id="PTHR46066">
    <property type="entry name" value="CHITINASE DOMAIN-CONTAINING PROTEIN 1 FAMILY MEMBER"/>
    <property type="match status" value="1"/>
</dbReference>
<dbReference type="PROSITE" id="PS51781">
    <property type="entry name" value="SH3B"/>
    <property type="match status" value="1"/>
</dbReference>
<dbReference type="PANTHER" id="PTHR46066:SF2">
    <property type="entry name" value="CHITINASE DOMAIN-CONTAINING PROTEIN 1"/>
    <property type="match status" value="1"/>
</dbReference>
<dbReference type="OrthoDB" id="9775889at2"/>
<dbReference type="InterPro" id="IPR003646">
    <property type="entry name" value="SH3-like_bac-type"/>
</dbReference>
<proteinExistence type="predicted"/>
<dbReference type="SUPFAM" id="SSF51445">
    <property type="entry name" value="(Trans)glycosidases"/>
    <property type="match status" value="1"/>
</dbReference>
<evidence type="ECO:0000259" key="1">
    <source>
        <dbReference type="PROSITE" id="PS51781"/>
    </source>
</evidence>
<name>A0A1D3TRH3_9FIRM</name>
<evidence type="ECO:0000259" key="2">
    <source>
        <dbReference type="PROSITE" id="PS51910"/>
    </source>
</evidence>
<dbReference type="SMART" id="SM00636">
    <property type="entry name" value="Glyco_18"/>
    <property type="match status" value="1"/>
</dbReference>
<gene>
    <name evidence="3" type="ORF">SAMN05421730_1004103</name>
</gene>
<dbReference type="Pfam" id="PF08239">
    <property type="entry name" value="SH3_3"/>
    <property type="match status" value="1"/>
</dbReference>
<dbReference type="Pfam" id="PF00704">
    <property type="entry name" value="Glyco_hydro_18"/>
    <property type="match status" value="1"/>
</dbReference>
<dbReference type="SMART" id="SM00287">
    <property type="entry name" value="SH3b"/>
    <property type="match status" value="1"/>
</dbReference>
<dbReference type="PROSITE" id="PS51910">
    <property type="entry name" value="GH18_2"/>
    <property type="match status" value="1"/>
</dbReference>
<evidence type="ECO:0000313" key="3">
    <source>
        <dbReference type="EMBL" id="SCP96326.1"/>
    </source>
</evidence>
<dbReference type="EMBL" id="FMKA01000004">
    <property type="protein sequence ID" value="SCP96326.1"/>
    <property type="molecule type" value="Genomic_DNA"/>
</dbReference>
<dbReference type="GO" id="GO:0008061">
    <property type="term" value="F:chitin binding"/>
    <property type="evidence" value="ECO:0007669"/>
    <property type="project" value="InterPro"/>
</dbReference>
<keyword evidence="4" id="KW-1185">Reference proteome</keyword>
<feature type="domain" description="SH3b" evidence="1">
    <location>
        <begin position="166"/>
        <end position="230"/>
    </location>
</feature>
<dbReference type="Gene3D" id="3.10.50.10">
    <property type="match status" value="1"/>
</dbReference>
<dbReference type="InterPro" id="IPR011583">
    <property type="entry name" value="Chitinase_II/V-like_cat"/>
</dbReference>
<dbReference type="GO" id="GO:0005975">
    <property type="term" value="P:carbohydrate metabolic process"/>
    <property type="evidence" value="ECO:0007669"/>
    <property type="project" value="InterPro"/>
</dbReference>
<evidence type="ECO:0000313" key="4">
    <source>
        <dbReference type="Proteomes" id="UP000199315"/>
    </source>
</evidence>
<dbReference type="AlphaFoldDB" id="A0A1D3TRH3"/>
<dbReference type="RefSeq" id="WP_091231433.1">
    <property type="nucleotide sequence ID" value="NZ_FMKA01000004.1"/>
</dbReference>
<organism evidence="3 4">
    <name type="scientific">Anaerobium acetethylicum</name>
    <dbReference type="NCBI Taxonomy" id="1619234"/>
    <lineage>
        <taxon>Bacteria</taxon>
        <taxon>Bacillati</taxon>
        <taxon>Bacillota</taxon>
        <taxon>Clostridia</taxon>
        <taxon>Lachnospirales</taxon>
        <taxon>Lachnospiraceae</taxon>
        <taxon>Anaerobium</taxon>
    </lineage>
</organism>
<dbReference type="STRING" id="1619234.SAMN05421730_1004103"/>
<dbReference type="InterPro" id="IPR012854">
    <property type="entry name" value="Cu_amine_oxidase-like_N"/>
</dbReference>
<feature type="domain" description="GH18" evidence="2">
    <location>
        <begin position="250"/>
        <end position="564"/>
    </location>
</feature>
<dbReference type="InterPro" id="IPR001223">
    <property type="entry name" value="Glyco_hydro18_cat"/>
</dbReference>
<dbReference type="InterPro" id="IPR029070">
    <property type="entry name" value="Chitinase_insertion_sf"/>
</dbReference>